<dbReference type="InterPro" id="IPR016454">
    <property type="entry name" value="Cysteine_dSase"/>
</dbReference>
<comment type="similarity">
    <text evidence="2">Belongs to the class-V pyridoxal-phosphate-dependent aminotransferase family. NifS/IscS subfamily.</text>
</comment>
<evidence type="ECO:0000256" key="4">
    <source>
        <dbReference type="ARBA" id="ARBA00022679"/>
    </source>
</evidence>
<keyword evidence="5" id="KW-0479">Metal-binding</keyword>
<dbReference type="InterPro" id="IPR015421">
    <property type="entry name" value="PyrdxlP-dep_Trfase_major"/>
</dbReference>
<evidence type="ECO:0000256" key="8">
    <source>
        <dbReference type="ARBA" id="ARBA00023014"/>
    </source>
</evidence>
<comment type="cofactor">
    <cofactor evidence="1 10">
        <name>pyridoxal 5'-phosphate</name>
        <dbReference type="ChEBI" id="CHEBI:597326"/>
    </cofactor>
</comment>
<evidence type="ECO:0000256" key="2">
    <source>
        <dbReference type="ARBA" id="ARBA00006490"/>
    </source>
</evidence>
<sequence length="383" mass="42344">MEVYLDNSATTRVRKEVIEKMVEVLEKEYGNPSSLHLKGYQAEKLMKEARENVAKLINGDTEGIVFTSGGTESNNLALIGVAESLRKKGNHIISSTIEHPSVLNVLKYLEENGFEVTYLDVDKTGKVDIENLKRTITDKTILVSIMAVNNEIGTIEPIQEIGEVAKERDIIFHVDAIQAVGKINVDVKKQNLDMVSLSSHKIHGPKGVGALYIDKSVKIRPIIFGGGQEKNLRSGTENMPGIAGFGVASKLAQGNFHENASKLMTLKKRLYEGIFSEIKDVHLNGPKIEEGAPHILNISFAGIRGEVLLHALEEKGIYVSTGSACSSKKKGQSHVLKAIGLKEDLIESAIRFSFGIFNTEEEIDYTISVLKEKVNFLRKYKRR</sequence>
<dbReference type="InterPro" id="IPR020578">
    <property type="entry name" value="Aminotrans_V_PyrdxlP_BS"/>
</dbReference>
<evidence type="ECO:0000259" key="11">
    <source>
        <dbReference type="Pfam" id="PF00266"/>
    </source>
</evidence>
<evidence type="ECO:0000256" key="1">
    <source>
        <dbReference type="ARBA" id="ARBA00001933"/>
    </source>
</evidence>
<organism evidence="12 13">
    <name type="scientific">Thermoanaerobacter uzonensis DSM 18761</name>
    <dbReference type="NCBI Taxonomy" id="1123369"/>
    <lineage>
        <taxon>Bacteria</taxon>
        <taxon>Bacillati</taxon>
        <taxon>Bacillota</taxon>
        <taxon>Clostridia</taxon>
        <taxon>Thermoanaerobacterales</taxon>
        <taxon>Thermoanaerobacteraceae</taxon>
        <taxon>Thermoanaerobacter</taxon>
    </lineage>
</organism>
<evidence type="ECO:0000256" key="7">
    <source>
        <dbReference type="ARBA" id="ARBA00023004"/>
    </source>
</evidence>
<dbReference type="Gene3D" id="3.40.640.10">
    <property type="entry name" value="Type I PLP-dependent aspartate aminotransferase-like (Major domain)"/>
    <property type="match status" value="1"/>
</dbReference>
<proteinExistence type="inferred from homology"/>
<dbReference type="AlphaFoldDB" id="A0A1M4WSK4"/>
<dbReference type="InterPro" id="IPR000192">
    <property type="entry name" value="Aminotrans_V_dom"/>
</dbReference>
<dbReference type="Gene3D" id="3.90.1150.10">
    <property type="entry name" value="Aspartate Aminotransferase, domain 1"/>
    <property type="match status" value="1"/>
</dbReference>
<evidence type="ECO:0000256" key="10">
    <source>
        <dbReference type="RuleBase" id="RU004504"/>
    </source>
</evidence>
<name>A0A1M4WSK4_9THEO</name>
<dbReference type="InterPro" id="IPR015422">
    <property type="entry name" value="PyrdxlP-dep_Trfase_small"/>
</dbReference>
<dbReference type="PANTHER" id="PTHR11601">
    <property type="entry name" value="CYSTEINE DESULFURYLASE FAMILY MEMBER"/>
    <property type="match status" value="1"/>
</dbReference>
<dbReference type="GO" id="GO:0046872">
    <property type="term" value="F:metal ion binding"/>
    <property type="evidence" value="ECO:0007669"/>
    <property type="project" value="UniProtKB-KW"/>
</dbReference>
<reference evidence="13" key="1">
    <citation type="submission" date="2016-11" db="EMBL/GenBank/DDBJ databases">
        <authorList>
            <person name="Varghese N."/>
            <person name="Submissions S."/>
        </authorList>
    </citation>
    <scope>NUCLEOTIDE SEQUENCE [LARGE SCALE GENOMIC DNA]</scope>
    <source>
        <strain evidence="13">DSM 18761</strain>
    </source>
</reference>
<dbReference type="Proteomes" id="UP000184127">
    <property type="component" value="Unassembled WGS sequence"/>
</dbReference>
<dbReference type="PROSITE" id="PS00595">
    <property type="entry name" value="AA_TRANSFER_CLASS_5"/>
    <property type="match status" value="1"/>
</dbReference>
<feature type="domain" description="Aminotransferase class V" evidence="11">
    <location>
        <begin position="3"/>
        <end position="365"/>
    </location>
</feature>
<protein>
    <recommendedName>
        <fullName evidence="3">cysteine desulfurase</fullName>
        <ecNumber evidence="3">2.8.1.7</ecNumber>
    </recommendedName>
</protein>
<dbReference type="PIRSF" id="PIRSF005572">
    <property type="entry name" value="NifS"/>
    <property type="match status" value="1"/>
</dbReference>
<keyword evidence="8" id="KW-0411">Iron-sulfur</keyword>
<gene>
    <name evidence="12" type="ORF">SAMN02745195_01276</name>
</gene>
<comment type="catalytic activity">
    <reaction evidence="9">
        <text>(sulfur carrier)-H + L-cysteine = (sulfur carrier)-SH + L-alanine</text>
        <dbReference type="Rhea" id="RHEA:43892"/>
        <dbReference type="Rhea" id="RHEA-COMP:14737"/>
        <dbReference type="Rhea" id="RHEA-COMP:14739"/>
        <dbReference type="ChEBI" id="CHEBI:29917"/>
        <dbReference type="ChEBI" id="CHEBI:35235"/>
        <dbReference type="ChEBI" id="CHEBI:57972"/>
        <dbReference type="ChEBI" id="CHEBI:64428"/>
        <dbReference type="EC" id="2.8.1.7"/>
    </reaction>
</comment>
<evidence type="ECO:0000256" key="6">
    <source>
        <dbReference type="ARBA" id="ARBA00022898"/>
    </source>
</evidence>
<dbReference type="SUPFAM" id="SSF53383">
    <property type="entry name" value="PLP-dependent transferases"/>
    <property type="match status" value="1"/>
</dbReference>
<dbReference type="PANTHER" id="PTHR11601:SF34">
    <property type="entry name" value="CYSTEINE DESULFURASE"/>
    <property type="match status" value="1"/>
</dbReference>
<evidence type="ECO:0000256" key="9">
    <source>
        <dbReference type="ARBA" id="ARBA00050776"/>
    </source>
</evidence>
<dbReference type="InterPro" id="IPR015424">
    <property type="entry name" value="PyrdxlP-dep_Trfase"/>
</dbReference>
<evidence type="ECO:0000313" key="13">
    <source>
        <dbReference type="Proteomes" id="UP000184127"/>
    </source>
</evidence>
<dbReference type="GO" id="GO:0031071">
    <property type="term" value="F:cysteine desulfurase activity"/>
    <property type="evidence" value="ECO:0007669"/>
    <property type="project" value="UniProtKB-EC"/>
</dbReference>
<dbReference type="RefSeq" id="WP_072968414.1">
    <property type="nucleotide sequence ID" value="NZ_FQUR01000010.1"/>
</dbReference>
<dbReference type="EMBL" id="FQUR01000010">
    <property type="protein sequence ID" value="SHE84137.1"/>
    <property type="molecule type" value="Genomic_DNA"/>
</dbReference>
<keyword evidence="13" id="KW-1185">Reference proteome</keyword>
<dbReference type="EC" id="2.8.1.7" evidence="3"/>
<dbReference type="NCBIfam" id="NF002806">
    <property type="entry name" value="PRK02948.1"/>
    <property type="match status" value="1"/>
</dbReference>
<accession>A0A1M4WSK4</accession>
<keyword evidence="7" id="KW-0408">Iron</keyword>
<evidence type="ECO:0000313" key="12">
    <source>
        <dbReference type="EMBL" id="SHE84137.1"/>
    </source>
</evidence>
<dbReference type="FunFam" id="3.40.640.10:FF:000084">
    <property type="entry name" value="IscS-like cysteine desulfurase"/>
    <property type="match status" value="1"/>
</dbReference>
<keyword evidence="4" id="KW-0808">Transferase</keyword>
<keyword evidence="6" id="KW-0663">Pyridoxal phosphate</keyword>
<dbReference type="GO" id="GO:0051536">
    <property type="term" value="F:iron-sulfur cluster binding"/>
    <property type="evidence" value="ECO:0007669"/>
    <property type="project" value="UniProtKB-KW"/>
</dbReference>
<dbReference type="Pfam" id="PF00266">
    <property type="entry name" value="Aminotran_5"/>
    <property type="match status" value="1"/>
</dbReference>
<evidence type="ECO:0000256" key="5">
    <source>
        <dbReference type="ARBA" id="ARBA00022723"/>
    </source>
</evidence>
<evidence type="ECO:0000256" key="3">
    <source>
        <dbReference type="ARBA" id="ARBA00012239"/>
    </source>
</evidence>